<protein>
    <recommendedName>
        <fullName evidence="1">Methyltransferase domain-containing protein</fullName>
    </recommendedName>
</protein>
<dbReference type="PANTHER" id="PTHR42912">
    <property type="entry name" value="METHYLTRANSFERASE"/>
    <property type="match status" value="1"/>
</dbReference>
<dbReference type="GO" id="GO:0008168">
    <property type="term" value="F:methyltransferase activity"/>
    <property type="evidence" value="ECO:0007669"/>
    <property type="project" value="TreeGrafter"/>
</dbReference>
<dbReference type="Gene3D" id="3.40.50.150">
    <property type="entry name" value="Vaccinia Virus protein VP39"/>
    <property type="match status" value="1"/>
</dbReference>
<organism evidence="2 3">
    <name type="scientific">Penicillium subrubescens</name>
    <dbReference type="NCBI Taxonomy" id="1316194"/>
    <lineage>
        <taxon>Eukaryota</taxon>
        <taxon>Fungi</taxon>
        <taxon>Dikarya</taxon>
        <taxon>Ascomycota</taxon>
        <taxon>Pezizomycotina</taxon>
        <taxon>Eurotiomycetes</taxon>
        <taxon>Eurotiomycetidae</taxon>
        <taxon>Eurotiales</taxon>
        <taxon>Aspergillaceae</taxon>
        <taxon>Penicillium</taxon>
    </lineage>
</organism>
<dbReference type="InterPro" id="IPR041698">
    <property type="entry name" value="Methyltransf_25"/>
</dbReference>
<comment type="caution">
    <text evidence="2">The sequence shown here is derived from an EMBL/GenBank/DDBJ whole genome shotgun (WGS) entry which is preliminary data.</text>
</comment>
<dbReference type="AlphaFoldDB" id="A0A1Q5T874"/>
<accession>A0A1Q5T874</accession>
<keyword evidence="3" id="KW-1185">Reference proteome</keyword>
<dbReference type="InterPro" id="IPR050508">
    <property type="entry name" value="Methyltransf_Superfamily"/>
</dbReference>
<dbReference type="Pfam" id="PF13649">
    <property type="entry name" value="Methyltransf_25"/>
    <property type="match status" value="1"/>
</dbReference>
<evidence type="ECO:0000259" key="1">
    <source>
        <dbReference type="Pfam" id="PF13649"/>
    </source>
</evidence>
<name>A0A1Q5T874_9EURO</name>
<sequence length="326" mass="36537">MASQSTMESHARDWETFFKEDKFVNQYKTGEHITGQFAKRLIDQSGLVANSKANPDTPLVVLDNACGTGIVSSILQQELDDQVKKNLKLTCGDISQGMLDYVKHRIGEENWQNVEVKVVDAQDSGLPSSHFTHVIASFVFMALPNSLAALDDTTRILQPGGTIALSTWIEPGWLSVTQKAIETIPGNLPFPTAHQFLEALGTGKWHSVPWIQSQLQERGFEDISVRSVTTNMSIKVPNFVEMTMLMFGMVSKVFWTEKQREEDTAKVRPALEKYLVSTYGKEGDIPMEWTAILSTALYFDMGPNNESLRRKQITKYENAGKIIKTN</sequence>
<feature type="domain" description="Methyltransferase" evidence="1">
    <location>
        <begin position="61"/>
        <end position="161"/>
    </location>
</feature>
<dbReference type="CDD" id="cd02440">
    <property type="entry name" value="AdoMet_MTases"/>
    <property type="match status" value="1"/>
</dbReference>
<evidence type="ECO:0000313" key="2">
    <source>
        <dbReference type="EMBL" id="OKO96424.1"/>
    </source>
</evidence>
<evidence type="ECO:0000313" key="3">
    <source>
        <dbReference type="Proteomes" id="UP000186955"/>
    </source>
</evidence>
<dbReference type="Proteomes" id="UP000186955">
    <property type="component" value="Unassembled WGS sequence"/>
</dbReference>
<dbReference type="PANTHER" id="PTHR42912:SF83">
    <property type="entry name" value="METHYLTRANSFERASE TYPE 11 DOMAIN-CONTAINING PROTEIN"/>
    <property type="match status" value="1"/>
</dbReference>
<dbReference type="InterPro" id="IPR029063">
    <property type="entry name" value="SAM-dependent_MTases_sf"/>
</dbReference>
<reference evidence="2 3" key="1">
    <citation type="submission" date="2016-10" db="EMBL/GenBank/DDBJ databases">
        <title>Genome sequence of the ascomycete fungus Penicillium subrubescens.</title>
        <authorList>
            <person name="De Vries R.P."/>
            <person name="Peng M."/>
            <person name="Dilokpimol A."/>
            <person name="Hilden K."/>
            <person name="Makela M.R."/>
            <person name="Grigoriev I."/>
            <person name="Riley R."/>
            <person name="Granchi Z."/>
        </authorList>
    </citation>
    <scope>NUCLEOTIDE SEQUENCE [LARGE SCALE GENOMIC DNA]</scope>
    <source>
        <strain evidence="2 3">CBS 132785</strain>
    </source>
</reference>
<dbReference type="EMBL" id="MNBE01000698">
    <property type="protein sequence ID" value="OKO96424.1"/>
    <property type="molecule type" value="Genomic_DNA"/>
</dbReference>
<dbReference type="SUPFAM" id="SSF53335">
    <property type="entry name" value="S-adenosyl-L-methionine-dependent methyltransferases"/>
    <property type="match status" value="1"/>
</dbReference>
<gene>
    <name evidence="2" type="ORF">PENSUB_10599</name>
</gene>
<proteinExistence type="predicted"/>